<keyword evidence="4 6" id="KW-1133">Transmembrane helix</keyword>
<keyword evidence="3 6" id="KW-0812">Transmembrane</keyword>
<dbReference type="GO" id="GO:0016020">
    <property type="term" value="C:membrane"/>
    <property type="evidence" value="ECO:0007669"/>
    <property type="project" value="UniProtKB-SubCell"/>
</dbReference>
<gene>
    <name evidence="7" type="ORF">TRIP_D100001</name>
</gene>
<dbReference type="AlphaFoldDB" id="A0A653A4Z2"/>
<proteinExistence type="predicted"/>
<sequence length="101" mass="10841">MSGGWKIVKTMGTRITKVTPFEGVVAETAGALTLYLTEYLHIPVSTTHTITGAIIGVGSVKRLSAVRWGVTRKLLVAWLLTIPVSALIAAIIYFALGQFII</sequence>
<dbReference type="GO" id="GO:0035435">
    <property type="term" value="P:phosphate ion transmembrane transport"/>
    <property type="evidence" value="ECO:0007669"/>
    <property type="project" value="TreeGrafter"/>
</dbReference>
<dbReference type="EMBL" id="UPXZ01000002">
    <property type="protein sequence ID" value="VBB43018.1"/>
    <property type="molecule type" value="Genomic_DNA"/>
</dbReference>
<keyword evidence="5 6" id="KW-0472">Membrane</keyword>
<reference evidence="7" key="1">
    <citation type="submission" date="2018-07" db="EMBL/GenBank/DDBJ databases">
        <authorList>
            <consortium name="Genoscope - CEA"/>
            <person name="William W."/>
        </authorList>
    </citation>
    <scope>NUCLEOTIDE SEQUENCE</scope>
    <source>
        <strain evidence="7">IK1</strain>
    </source>
</reference>
<dbReference type="Pfam" id="PF01384">
    <property type="entry name" value="PHO4"/>
    <property type="match status" value="1"/>
</dbReference>
<name>A0A653A4Z2_9BACT</name>
<dbReference type="PANTHER" id="PTHR11101">
    <property type="entry name" value="PHOSPHATE TRANSPORTER"/>
    <property type="match status" value="1"/>
</dbReference>
<evidence type="ECO:0000256" key="2">
    <source>
        <dbReference type="ARBA" id="ARBA00022448"/>
    </source>
</evidence>
<evidence type="ECO:0000313" key="7">
    <source>
        <dbReference type="EMBL" id="VBB43018.1"/>
    </source>
</evidence>
<evidence type="ECO:0000256" key="6">
    <source>
        <dbReference type="SAM" id="Phobius"/>
    </source>
</evidence>
<dbReference type="GO" id="GO:0005315">
    <property type="term" value="F:phosphate transmembrane transporter activity"/>
    <property type="evidence" value="ECO:0007669"/>
    <property type="project" value="InterPro"/>
</dbReference>
<dbReference type="PANTHER" id="PTHR11101:SF80">
    <property type="entry name" value="PHOSPHATE TRANSPORTER"/>
    <property type="match status" value="1"/>
</dbReference>
<comment type="subcellular location">
    <subcellularLocation>
        <location evidence="1">Membrane</location>
        <topology evidence="1">Multi-pass membrane protein</topology>
    </subcellularLocation>
</comment>
<feature type="transmembrane region" description="Helical" evidence="6">
    <location>
        <begin position="74"/>
        <end position="96"/>
    </location>
</feature>
<evidence type="ECO:0000256" key="4">
    <source>
        <dbReference type="ARBA" id="ARBA00022989"/>
    </source>
</evidence>
<evidence type="ECO:0000256" key="5">
    <source>
        <dbReference type="ARBA" id="ARBA00023136"/>
    </source>
</evidence>
<protein>
    <submittedName>
        <fullName evidence="7">Putative low-affinity inorganic phosphate transporter</fullName>
    </submittedName>
</protein>
<accession>A0A653A4Z2</accession>
<dbReference type="InterPro" id="IPR001204">
    <property type="entry name" value="Phos_transporter"/>
</dbReference>
<keyword evidence="2" id="KW-0813">Transport</keyword>
<organism evidence="7">
    <name type="scientific">uncultured Paludibacter sp</name>
    <dbReference type="NCBI Taxonomy" id="497635"/>
    <lineage>
        <taxon>Bacteria</taxon>
        <taxon>Pseudomonadati</taxon>
        <taxon>Bacteroidota</taxon>
        <taxon>Bacteroidia</taxon>
        <taxon>Bacteroidales</taxon>
        <taxon>Paludibacteraceae</taxon>
        <taxon>Paludibacter</taxon>
        <taxon>environmental samples</taxon>
    </lineage>
</organism>
<evidence type="ECO:0000256" key="3">
    <source>
        <dbReference type="ARBA" id="ARBA00022692"/>
    </source>
</evidence>
<evidence type="ECO:0000256" key="1">
    <source>
        <dbReference type="ARBA" id="ARBA00004141"/>
    </source>
</evidence>